<accession>A0A834KS83</accession>
<evidence type="ECO:0000313" key="1">
    <source>
        <dbReference type="EMBL" id="KAF7411967.1"/>
    </source>
</evidence>
<protein>
    <submittedName>
        <fullName evidence="1">Uncharacterized protein</fullName>
    </submittedName>
</protein>
<organism evidence="1 2">
    <name type="scientific">Vespula vulgaris</name>
    <name type="common">Yellow jacket</name>
    <name type="synonym">Wasp</name>
    <dbReference type="NCBI Taxonomy" id="7454"/>
    <lineage>
        <taxon>Eukaryota</taxon>
        <taxon>Metazoa</taxon>
        <taxon>Ecdysozoa</taxon>
        <taxon>Arthropoda</taxon>
        <taxon>Hexapoda</taxon>
        <taxon>Insecta</taxon>
        <taxon>Pterygota</taxon>
        <taxon>Neoptera</taxon>
        <taxon>Endopterygota</taxon>
        <taxon>Hymenoptera</taxon>
        <taxon>Apocrita</taxon>
        <taxon>Aculeata</taxon>
        <taxon>Vespoidea</taxon>
        <taxon>Vespidae</taxon>
        <taxon>Vespinae</taxon>
        <taxon>Vespula</taxon>
    </lineage>
</organism>
<evidence type="ECO:0000313" key="2">
    <source>
        <dbReference type="Proteomes" id="UP000614350"/>
    </source>
</evidence>
<dbReference type="EMBL" id="JACSEA010000001">
    <property type="protein sequence ID" value="KAF7411967.1"/>
    <property type="molecule type" value="Genomic_DNA"/>
</dbReference>
<sequence length="74" mass="8392">MEERWRVRGDKYNGMAFGKRPSEECETCPMINRGPVSRALAASGTLDVAPTREEAGIWEREKGKELVWFGSRGF</sequence>
<gene>
    <name evidence="1" type="ORF">HZH66_000863</name>
</gene>
<keyword evidence="2" id="KW-1185">Reference proteome</keyword>
<comment type="caution">
    <text evidence="1">The sequence shown here is derived from an EMBL/GenBank/DDBJ whole genome shotgun (WGS) entry which is preliminary data.</text>
</comment>
<dbReference type="AlphaFoldDB" id="A0A834KS83"/>
<name>A0A834KS83_VESVU</name>
<reference evidence="1" key="1">
    <citation type="journal article" date="2020" name="G3 (Bethesda)">
        <title>High-Quality Assemblies for Three Invasive Social Wasps from the &lt;i&gt;Vespula&lt;/i&gt; Genus.</title>
        <authorList>
            <person name="Harrop T.W.R."/>
            <person name="Guhlin J."/>
            <person name="McLaughlin G.M."/>
            <person name="Permina E."/>
            <person name="Stockwell P."/>
            <person name="Gilligan J."/>
            <person name="Le Lec M.F."/>
            <person name="Gruber M.A.M."/>
            <person name="Quinn O."/>
            <person name="Lovegrove M."/>
            <person name="Duncan E.J."/>
            <person name="Remnant E.J."/>
            <person name="Van Eeckhoven J."/>
            <person name="Graham B."/>
            <person name="Knapp R.A."/>
            <person name="Langford K.W."/>
            <person name="Kronenberg Z."/>
            <person name="Press M.O."/>
            <person name="Eacker S.M."/>
            <person name="Wilson-Rankin E.E."/>
            <person name="Purcell J."/>
            <person name="Lester P.J."/>
            <person name="Dearden P.K."/>
        </authorList>
    </citation>
    <scope>NUCLEOTIDE SEQUENCE</scope>
    <source>
        <strain evidence="1">Marl-1</strain>
    </source>
</reference>
<proteinExistence type="predicted"/>
<dbReference type="Proteomes" id="UP000614350">
    <property type="component" value="Unassembled WGS sequence"/>
</dbReference>